<proteinExistence type="predicted"/>
<name>V9FEQ9_PHYNI</name>
<sequence>MKTTKHIYLLDTQGDANWLSTLTRREMPFRCFQPL</sequence>
<dbReference type="AlphaFoldDB" id="V9FEQ9"/>
<keyword evidence="2" id="KW-1185">Reference proteome</keyword>
<protein>
    <submittedName>
        <fullName evidence="1">Uncharacterized protein</fullName>
    </submittedName>
</protein>
<dbReference type="EMBL" id="ANIZ01001110">
    <property type="protein sequence ID" value="ETI49273.1"/>
    <property type="molecule type" value="Genomic_DNA"/>
</dbReference>
<dbReference type="HOGENOM" id="CLU_3369567_0_0_1"/>
<reference evidence="1 2" key="1">
    <citation type="submission" date="2013-11" db="EMBL/GenBank/DDBJ databases">
        <title>The Genome Sequence of Phytophthora parasitica P1569.</title>
        <authorList>
            <consortium name="The Broad Institute Genomics Platform"/>
            <person name="Russ C."/>
            <person name="Tyler B."/>
            <person name="Panabieres F."/>
            <person name="Shan W."/>
            <person name="Tripathy S."/>
            <person name="Grunwald N."/>
            <person name="Machado M."/>
            <person name="Johnson C.S."/>
            <person name="Arredondo F."/>
            <person name="Hong C."/>
            <person name="Coffey M."/>
            <person name="Young S.K."/>
            <person name="Zeng Q."/>
            <person name="Gargeya S."/>
            <person name="Fitzgerald M."/>
            <person name="Abouelleil A."/>
            <person name="Alvarado L."/>
            <person name="Chapman S.B."/>
            <person name="Gainer-Dewar J."/>
            <person name="Goldberg J."/>
            <person name="Griggs A."/>
            <person name="Gujja S."/>
            <person name="Hansen M."/>
            <person name="Howarth C."/>
            <person name="Imamovic A."/>
            <person name="Ireland A."/>
            <person name="Larimer J."/>
            <person name="McCowan C."/>
            <person name="Murphy C."/>
            <person name="Pearson M."/>
            <person name="Poon T.W."/>
            <person name="Priest M."/>
            <person name="Roberts A."/>
            <person name="Saif S."/>
            <person name="Shea T."/>
            <person name="Sykes S."/>
            <person name="Wortman J."/>
            <person name="Nusbaum C."/>
            <person name="Birren B."/>
        </authorList>
    </citation>
    <scope>NUCLEOTIDE SEQUENCE [LARGE SCALE GENOMIC DNA]</scope>
    <source>
        <strain evidence="1 2">P1569</strain>
    </source>
</reference>
<gene>
    <name evidence="1" type="ORF">F443_06820</name>
</gene>
<accession>V9FEQ9</accession>
<evidence type="ECO:0000313" key="1">
    <source>
        <dbReference type="EMBL" id="ETI49273.1"/>
    </source>
</evidence>
<organism evidence="1 2">
    <name type="scientific">Phytophthora nicotianae P1569</name>
    <dbReference type="NCBI Taxonomy" id="1317065"/>
    <lineage>
        <taxon>Eukaryota</taxon>
        <taxon>Sar</taxon>
        <taxon>Stramenopiles</taxon>
        <taxon>Oomycota</taxon>
        <taxon>Peronosporomycetes</taxon>
        <taxon>Peronosporales</taxon>
        <taxon>Peronosporaceae</taxon>
        <taxon>Phytophthora</taxon>
    </lineage>
</organism>
<comment type="caution">
    <text evidence="1">The sequence shown here is derived from an EMBL/GenBank/DDBJ whole genome shotgun (WGS) entry which is preliminary data.</text>
</comment>
<evidence type="ECO:0000313" key="2">
    <source>
        <dbReference type="Proteomes" id="UP000018721"/>
    </source>
</evidence>
<dbReference type="Proteomes" id="UP000018721">
    <property type="component" value="Unassembled WGS sequence"/>
</dbReference>